<feature type="domain" description="DH" evidence="4">
    <location>
        <begin position="331"/>
        <end position="517"/>
    </location>
</feature>
<proteinExistence type="predicted"/>
<dbReference type="GO" id="GO:0051496">
    <property type="term" value="P:positive regulation of stress fiber assembly"/>
    <property type="evidence" value="ECO:0007669"/>
    <property type="project" value="UniProtKB-ARBA"/>
</dbReference>
<accession>A0AAX7UMY7</accession>
<dbReference type="Pfam" id="PF00621">
    <property type="entry name" value="RhoGEF"/>
    <property type="match status" value="1"/>
</dbReference>
<feature type="compositionally biased region" description="Acidic residues" evidence="3">
    <location>
        <begin position="170"/>
        <end position="188"/>
    </location>
</feature>
<feature type="coiled-coil region" evidence="2">
    <location>
        <begin position="500"/>
        <end position="527"/>
    </location>
</feature>
<dbReference type="InterPro" id="IPR039919">
    <property type="entry name" value="ARHGEF10/ARHGEF17"/>
</dbReference>
<evidence type="ECO:0000256" key="1">
    <source>
        <dbReference type="ARBA" id="ARBA00022658"/>
    </source>
</evidence>
<name>A0AAX7UMY7_ASTCA</name>
<feature type="compositionally biased region" description="Low complexity" evidence="3">
    <location>
        <begin position="88"/>
        <end position="116"/>
    </location>
</feature>
<evidence type="ECO:0000313" key="6">
    <source>
        <dbReference type="Proteomes" id="UP000265100"/>
    </source>
</evidence>
<evidence type="ECO:0000259" key="4">
    <source>
        <dbReference type="PROSITE" id="PS50010"/>
    </source>
</evidence>
<feature type="compositionally biased region" description="Acidic residues" evidence="3">
    <location>
        <begin position="13"/>
        <end position="32"/>
    </location>
</feature>
<feature type="region of interest" description="Disordered" evidence="3">
    <location>
        <begin position="994"/>
        <end position="1033"/>
    </location>
</feature>
<dbReference type="Pfam" id="PF19057">
    <property type="entry name" value="PH_19"/>
    <property type="match status" value="1"/>
</dbReference>
<dbReference type="Pfam" id="PF19056">
    <property type="entry name" value="WD40_2"/>
    <property type="match status" value="1"/>
</dbReference>
<dbReference type="PANTHER" id="PTHR12877">
    <property type="entry name" value="RHO GUANINE NUCLEOTIDE EXCHANGE FACTOR"/>
    <property type="match status" value="1"/>
</dbReference>
<dbReference type="CDD" id="cd00160">
    <property type="entry name" value="RhoGEF"/>
    <property type="match status" value="1"/>
</dbReference>
<dbReference type="SUPFAM" id="SSF48065">
    <property type="entry name" value="DBL homology domain (DH-domain)"/>
    <property type="match status" value="1"/>
</dbReference>
<feature type="compositionally biased region" description="Low complexity" evidence="3">
    <location>
        <begin position="1014"/>
        <end position="1027"/>
    </location>
</feature>
<dbReference type="GO" id="GO:0030036">
    <property type="term" value="P:actin cytoskeleton organization"/>
    <property type="evidence" value="ECO:0007669"/>
    <property type="project" value="TreeGrafter"/>
</dbReference>
<feature type="region of interest" description="Disordered" evidence="3">
    <location>
        <begin position="132"/>
        <end position="226"/>
    </location>
</feature>
<dbReference type="Gene3D" id="2.30.29.30">
    <property type="entry name" value="Pleckstrin-homology domain (PH domain)/Phosphotyrosine-binding domain (PTB)"/>
    <property type="match status" value="1"/>
</dbReference>
<dbReference type="InterPro" id="IPR035899">
    <property type="entry name" value="DBL_dom_sf"/>
</dbReference>
<feature type="compositionally biased region" description="Basic and acidic residues" evidence="3">
    <location>
        <begin position="33"/>
        <end position="42"/>
    </location>
</feature>
<dbReference type="GO" id="GO:0032933">
    <property type="term" value="P:SREBP signaling pathway"/>
    <property type="evidence" value="ECO:0007669"/>
    <property type="project" value="TreeGrafter"/>
</dbReference>
<dbReference type="PANTHER" id="PTHR12877:SF16">
    <property type="entry name" value="RHO GUANINE NUCLEOTIDE EXCHANGE FACTOR 10-LIKE PROTEIN"/>
    <property type="match status" value="1"/>
</dbReference>
<organism evidence="5 6">
    <name type="scientific">Astatotilapia calliptera</name>
    <name type="common">Eastern happy</name>
    <name type="synonym">Chromis callipterus</name>
    <dbReference type="NCBI Taxonomy" id="8154"/>
    <lineage>
        <taxon>Eukaryota</taxon>
        <taxon>Metazoa</taxon>
        <taxon>Chordata</taxon>
        <taxon>Craniata</taxon>
        <taxon>Vertebrata</taxon>
        <taxon>Euteleostomi</taxon>
        <taxon>Actinopterygii</taxon>
        <taxon>Neopterygii</taxon>
        <taxon>Teleostei</taxon>
        <taxon>Neoteleostei</taxon>
        <taxon>Acanthomorphata</taxon>
        <taxon>Ovalentaria</taxon>
        <taxon>Cichlomorphae</taxon>
        <taxon>Cichliformes</taxon>
        <taxon>Cichlidae</taxon>
        <taxon>African cichlids</taxon>
        <taxon>Pseudocrenilabrinae</taxon>
        <taxon>Haplochromini</taxon>
        <taxon>Astatotilapia</taxon>
    </lineage>
</organism>
<reference evidence="5" key="3">
    <citation type="submission" date="2025-09" db="UniProtKB">
        <authorList>
            <consortium name="Ensembl"/>
        </authorList>
    </citation>
    <scope>IDENTIFICATION</scope>
</reference>
<dbReference type="FunFam" id="1.20.900.10:FF:000003">
    <property type="entry name" value="Rho guanine nucleotide exchange factor 10 like"/>
    <property type="match status" value="1"/>
</dbReference>
<dbReference type="AlphaFoldDB" id="A0AAX7UMY7"/>
<feature type="region of interest" description="Disordered" evidence="3">
    <location>
        <begin position="630"/>
        <end position="658"/>
    </location>
</feature>
<keyword evidence="6" id="KW-1185">Reference proteome</keyword>
<reference evidence="5" key="2">
    <citation type="submission" date="2025-08" db="UniProtKB">
        <authorList>
            <consortium name="Ensembl"/>
        </authorList>
    </citation>
    <scope>IDENTIFICATION</scope>
</reference>
<dbReference type="Proteomes" id="UP000265100">
    <property type="component" value="Chromosome 5"/>
</dbReference>
<keyword evidence="1" id="KW-0344">Guanine-nucleotide releasing factor</keyword>
<dbReference type="Ensembl" id="ENSACLT00000062526.1">
    <property type="protein sequence ID" value="ENSACLP00000070127.1"/>
    <property type="gene ID" value="ENSACLG00000002923.2"/>
</dbReference>
<dbReference type="SMART" id="SM00325">
    <property type="entry name" value="RhoGEF"/>
    <property type="match status" value="1"/>
</dbReference>
<protein>
    <recommendedName>
        <fullName evidence="4">DH domain-containing protein</fullName>
    </recommendedName>
</protein>
<dbReference type="GO" id="GO:0051056">
    <property type="term" value="P:regulation of small GTPase mediated signal transduction"/>
    <property type="evidence" value="ECO:0007669"/>
    <property type="project" value="UniProtKB-ARBA"/>
</dbReference>
<feature type="region of interest" description="Disordered" evidence="3">
    <location>
        <begin position="1"/>
        <end position="116"/>
    </location>
</feature>
<evidence type="ECO:0000256" key="3">
    <source>
        <dbReference type="SAM" id="MobiDB-lite"/>
    </source>
</evidence>
<sequence>MSTVVSQQLLKEDGEDDDEEQGEEFEFDDSTDEDKLQEDSKTVTDCVKPVHASKHEDNVTSGSVSQTFTDSTTTTSPSAGPDGVATNDPVSVSTTDVPVTESPNCASAAEADEPSASVPCVGEELRGLPVAPSAVVSSVDSGDHSKETVKQGSRGIPEAEPPTAEASEVIYDDVPSEEPLSPDEDMIYEDVQRDTGALEAGNGWSSSEFESYDEHSDNEAKLPTKSKLTPEVRRLRERCARTKRELAMRLSGKHNYDIKVQQLMKAARSGTKDGLERTKIAVMRKVSFLQRKDQLEEEDDAGYLDVAVSEVKHPPPQLSPMPEGLTSHQVVRRHILGSIIQSERSYLESLRRILQYHRPLMEADPRILSPRKIRPIFYRIREITQCHSMFQIALASRVAEWDSTEKIGDLFVASFSKSMVLDVYSDYVNNFTNAMALIKKACMSKPAFLDFLKKKQASSVDRITLYGLMVKPIQRFPQFILLLQDMLKNTPKGHVDRLPLQLALTELEVLAEKLNEQKRVADQIAETQQLARSVSDRLLSKQLNSEQGSLVLCETLIETVYGERGQVLKSKERKVFLFDDVLICANINVKGPPDISSLVPVGPKYTIKWSAPLLQVQVVEVGQEGSQSKDTLFQQSGAKRPSGTFTSGKNKNANTPNSILGPPRLYQELQELQHDLSVVEEVTLLVGTLEGTYQNLNTTVAQDWCLALQRLIRIKEEQIQSANKCRLRLQVPGRPDKSGRPVSFMVVFNTPNPLSKISWVNRLHLAKIALLNIHCNCDLRELLRFPLVPLNMRSQPFSLKVFSFLQVAGGAEGSQGQIEIFSLNRPIPRAVKSLQVDSPVRCLEYVPLPSPTDEVESGVHKTPSAIGSNICVGLDDDPLVSVAHMACAGGGVWMAFSEGSSIRLFHTETLELLQEINISTQNPLLPVMRVTSLLICQGLLWVGTAQGLIITLPVSKLEGIPKITGKGMISLNAHCGPVDFLAATTSSLSPELLKRDSVGESPDSACVVEDRSDNSSQESLQPSSSYQGEGRGKGRGVLLQYKLRSTSGLPGRPLTALGDEASDSSLESLEHSVEDGSIYELSDDPEMWVRGRTCERDGGRRDRVISAAVISGGKGFRRLKEGAAAGTRTSGEGLENILMVWQLPLTV</sequence>
<feature type="compositionally biased region" description="Basic and acidic residues" evidence="3">
    <location>
        <begin position="212"/>
        <end position="226"/>
    </location>
</feature>
<evidence type="ECO:0000313" key="5">
    <source>
        <dbReference type="Ensembl" id="ENSACLP00000070127.1"/>
    </source>
</evidence>
<dbReference type="FunFam" id="2.30.29.30:FF:000200">
    <property type="entry name" value="Rho guanine nucleotide exchange factor (GEF) 10-like a"/>
    <property type="match status" value="1"/>
</dbReference>
<keyword evidence="2" id="KW-0175">Coiled coil</keyword>
<dbReference type="GeneTree" id="ENSGT00940000153798"/>
<dbReference type="InterPro" id="IPR011993">
    <property type="entry name" value="PH-like_dom_sf"/>
</dbReference>
<evidence type="ECO:0000256" key="2">
    <source>
        <dbReference type="SAM" id="Coils"/>
    </source>
</evidence>
<reference evidence="5" key="1">
    <citation type="submission" date="2018-05" db="EMBL/GenBank/DDBJ databases">
        <authorList>
            <person name="Datahose"/>
        </authorList>
    </citation>
    <scope>NUCLEOTIDE SEQUENCE</scope>
</reference>
<dbReference type="Gene3D" id="1.20.900.10">
    <property type="entry name" value="Dbl homology (DH) domain"/>
    <property type="match status" value="1"/>
</dbReference>
<dbReference type="GO" id="GO:0005829">
    <property type="term" value="C:cytosol"/>
    <property type="evidence" value="ECO:0007669"/>
    <property type="project" value="TreeGrafter"/>
</dbReference>
<dbReference type="InterPro" id="IPR000219">
    <property type="entry name" value="DH_dom"/>
</dbReference>
<dbReference type="PROSITE" id="PS50010">
    <property type="entry name" value="DH_2"/>
    <property type="match status" value="1"/>
</dbReference>
<feature type="compositionally biased region" description="Low complexity" evidence="3">
    <location>
        <begin position="63"/>
        <end position="78"/>
    </location>
</feature>
<dbReference type="GO" id="GO:0005085">
    <property type="term" value="F:guanyl-nucleotide exchange factor activity"/>
    <property type="evidence" value="ECO:0007669"/>
    <property type="project" value="UniProtKB-KW"/>
</dbReference>
<dbReference type="SUPFAM" id="SSF50729">
    <property type="entry name" value="PH domain-like"/>
    <property type="match status" value="1"/>
</dbReference>